<sequence length="181" mass="20924">MKEKDEIDNLFDDLKGQFDIKTPDDSHEARFLNKLEAQTISDNTKNSFWKPFLAIAASVMICLSVFQLSDKTEEKTGLASVSEEMAETQDFFTATINEELKKLNAERSPLTQQIIYEAERQLKALEKDYAQLKIDLKQSGNDKRVIYAMISNYQSRIDILNNILQQIEDLKQTKYETQQTL</sequence>
<feature type="coiled-coil region" evidence="1">
    <location>
        <begin position="115"/>
        <end position="180"/>
    </location>
</feature>
<keyword evidence="1" id="KW-0175">Coiled coil</keyword>
<dbReference type="Proteomes" id="UP001597013">
    <property type="component" value="Unassembled WGS sequence"/>
</dbReference>
<dbReference type="RefSeq" id="WP_386131257.1">
    <property type="nucleotide sequence ID" value="NZ_JBHTJL010000015.1"/>
</dbReference>
<keyword evidence="3" id="KW-1185">Reference proteome</keyword>
<organism evidence="2 3">
    <name type="scientific">Winogradskyella litorisediminis</name>
    <dbReference type="NCBI Taxonomy" id="1156618"/>
    <lineage>
        <taxon>Bacteria</taxon>
        <taxon>Pseudomonadati</taxon>
        <taxon>Bacteroidota</taxon>
        <taxon>Flavobacteriia</taxon>
        <taxon>Flavobacteriales</taxon>
        <taxon>Flavobacteriaceae</taxon>
        <taxon>Winogradskyella</taxon>
    </lineage>
</organism>
<proteinExistence type="predicted"/>
<evidence type="ECO:0000313" key="3">
    <source>
        <dbReference type="Proteomes" id="UP001597013"/>
    </source>
</evidence>
<name>A0ABW3N8F1_9FLAO</name>
<evidence type="ECO:0008006" key="4">
    <source>
        <dbReference type="Google" id="ProtNLM"/>
    </source>
</evidence>
<comment type="caution">
    <text evidence="2">The sequence shown here is derived from an EMBL/GenBank/DDBJ whole genome shotgun (WGS) entry which is preliminary data.</text>
</comment>
<accession>A0ABW3N8F1</accession>
<dbReference type="EMBL" id="JBHTJL010000015">
    <property type="protein sequence ID" value="MFD1063777.1"/>
    <property type="molecule type" value="Genomic_DNA"/>
</dbReference>
<protein>
    <recommendedName>
        <fullName evidence="4">Anti-sigma factor</fullName>
    </recommendedName>
</protein>
<reference evidence="3" key="1">
    <citation type="journal article" date="2019" name="Int. J. Syst. Evol. Microbiol.">
        <title>The Global Catalogue of Microorganisms (GCM) 10K type strain sequencing project: providing services to taxonomists for standard genome sequencing and annotation.</title>
        <authorList>
            <consortium name="The Broad Institute Genomics Platform"/>
            <consortium name="The Broad Institute Genome Sequencing Center for Infectious Disease"/>
            <person name="Wu L."/>
            <person name="Ma J."/>
        </authorList>
    </citation>
    <scope>NUCLEOTIDE SEQUENCE [LARGE SCALE GENOMIC DNA]</scope>
    <source>
        <strain evidence="3">CCUG 62215</strain>
    </source>
</reference>
<evidence type="ECO:0000313" key="2">
    <source>
        <dbReference type="EMBL" id="MFD1063777.1"/>
    </source>
</evidence>
<gene>
    <name evidence="2" type="ORF">ACFQ1Q_11020</name>
</gene>
<evidence type="ECO:0000256" key="1">
    <source>
        <dbReference type="SAM" id="Coils"/>
    </source>
</evidence>